<dbReference type="Proteomes" id="UP000254889">
    <property type="component" value="Chromosome"/>
</dbReference>
<feature type="chain" id="PRO_5016717535" evidence="2">
    <location>
        <begin position="25"/>
        <end position="102"/>
    </location>
</feature>
<protein>
    <submittedName>
        <fullName evidence="3">Uncharacterized protein</fullName>
    </submittedName>
</protein>
<dbReference type="AlphaFoldDB" id="A0A346A211"/>
<feature type="region of interest" description="Disordered" evidence="1">
    <location>
        <begin position="79"/>
        <end position="102"/>
    </location>
</feature>
<dbReference type="RefSeq" id="WP_115693587.1">
    <property type="nucleotide sequence ID" value="NZ_CP031417.1"/>
</dbReference>
<keyword evidence="4" id="KW-1185">Reference proteome</keyword>
<evidence type="ECO:0000313" key="3">
    <source>
        <dbReference type="EMBL" id="AXK83208.1"/>
    </source>
</evidence>
<keyword evidence="2" id="KW-0732">Signal</keyword>
<evidence type="ECO:0000313" key="4">
    <source>
        <dbReference type="Proteomes" id="UP000254889"/>
    </source>
</evidence>
<organism evidence="3 4">
    <name type="scientific">Pseudolabrys taiwanensis</name>
    <dbReference type="NCBI Taxonomy" id="331696"/>
    <lineage>
        <taxon>Bacteria</taxon>
        <taxon>Pseudomonadati</taxon>
        <taxon>Pseudomonadota</taxon>
        <taxon>Alphaproteobacteria</taxon>
        <taxon>Hyphomicrobiales</taxon>
        <taxon>Xanthobacteraceae</taxon>
        <taxon>Pseudolabrys</taxon>
    </lineage>
</organism>
<accession>A0A346A211</accession>
<dbReference type="KEGG" id="ptaw:DW352_23425"/>
<evidence type="ECO:0000256" key="1">
    <source>
        <dbReference type="SAM" id="MobiDB-lite"/>
    </source>
</evidence>
<dbReference type="EMBL" id="CP031417">
    <property type="protein sequence ID" value="AXK83208.1"/>
    <property type="molecule type" value="Genomic_DNA"/>
</dbReference>
<evidence type="ECO:0000256" key="2">
    <source>
        <dbReference type="SAM" id="SignalP"/>
    </source>
</evidence>
<gene>
    <name evidence="3" type="ORF">DW352_23425</name>
</gene>
<name>A0A346A211_9HYPH</name>
<feature type="signal peptide" evidence="2">
    <location>
        <begin position="1"/>
        <end position="24"/>
    </location>
</feature>
<sequence>MKRFGRLCLVAAGALAFTAGAAQAFTFTDQNGNAGNAQGYVDLDPAASRHDIPASRFGTPNSTVQSGDSTIKFFGGAGTGGGSFNQRYNSNNLFDPYARDGR</sequence>
<feature type="compositionally biased region" description="Polar residues" evidence="1">
    <location>
        <begin position="84"/>
        <end position="93"/>
    </location>
</feature>
<proteinExistence type="predicted"/>
<reference evidence="3 4" key="1">
    <citation type="submission" date="2018-07" db="EMBL/GenBank/DDBJ databases">
        <authorList>
            <person name="Quirk P.G."/>
            <person name="Krulwich T.A."/>
        </authorList>
    </citation>
    <scope>NUCLEOTIDE SEQUENCE [LARGE SCALE GENOMIC DNA]</scope>
    <source>
        <strain evidence="3 4">CC-BB4</strain>
    </source>
</reference>